<dbReference type="InterPro" id="IPR004408">
    <property type="entry name" value="Biotin_CoA_COase_ligase"/>
</dbReference>
<gene>
    <name evidence="6" type="ORF">FHS87_001458</name>
</gene>
<keyword evidence="2" id="KW-0092">Biotin</keyword>
<dbReference type="PANTHER" id="PTHR12835">
    <property type="entry name" value="BIOTIN PROTEIN LIGASE"/>
    <property type="match status" value="1"/>
</dbReference>
<dbReference type="InterPro" id="IPR003142">
    <property type="entry name" value="BPL_C"/>
</dbReference>
<dbReference type="EMBL" id="JACIJD010000005">
    <property type="protein sequence ID" value="MBB5693429.1"/>
    <property type="molecule type" value="Genomic_DNA"/>
</dbReference>
<evidence type="ECO:0000256" key="4">
    <source>
        <dbReference type="ARBA" id="ARBA00047846"/>
    </source>
</evidence>
<dbReference type="Gene3D" id="3.30.930.10">
    <property type="entry name" value="Bira Bifunctional Protein, Domain 2"/>
    <property type="match status" value="1"/>
</dbReference>
<dbReference type="PROSITE" id="PS51733">
    <property type="entry name" value="BPL_LPL_CATALYTIC"/>
    <property type="match status" value="1"/>
</dbReference>
<dbReference type="Proteomes" id="UP000580654">
    <property type="component" value="Unassembled WGS sequence"/>
</dbReference>
<dbReference type="InterPro" id="IPR004143">
    <property type="entry name" value="BPL_LPL_catalytic"/>
</dbReference>
<protein>
    <recommendedName>
        <fullName evidence="3">biotin--[biotin carboxyl-carrier protein] ligase</fullName>
        <ecNumber evidence="3">6.3.4.15</ecNumber>
    </recommendedName>
</protein>
<dbReference type="RefSeq" id="WP_312861907.1">
    <property type="nucleotide sequence ID" value="NZ_JACIJD010000005.1"/>
</dbReference>
<evidence type="ECO:0000256" key="3">
    <source>
        <dbReference type="ARBA" id="ARBA00024227"/>
    </source>
</evidence>
<dbReference type="PANTHER" id="PTHR12835:SF5">
    <property type="entry name" value="BIOTIN--PROTEIN LIGASE"/>
    <property type="match status" value="1"/>
</dbReference>
<accession>A0A840Y3S5</accession>
<comment type="catalytic activity">
    <reaction evidence="4">
        <text>biotin + L-lysyl-[protein] + ATP = N(6)-biotinyl-L-lysyl-[protein] + AMP + diphosphate + H(+)</text>
        <dbReference type="Rhea" id="RHEA:11756"/>
        <dbReference type="Rhea" id="RHEA-COMP:9752"/>
        <dbReference type="Rhea" id="RHEA-COMP:10505"/>
        <dbReference type="ChEBI" id="CHEBI:15378"/>
        <dbReference type="ChEBI" id="CHEBI:29969"/>
        <dbReference type="ChEBI" id="CHEBI:30616"/>
        <dbReference type="ChEBI" id="CHEBI:33019"/>
        <dbReference type="ChEBI" id="CHEBI:57586"/>
        <dbReference type="ChEBI" id="CHEBI:83144"/>
        <dbReference type="ChEBI" id="CHEBI:456215"/>
        <dbReference type="EC" id="6.3.4.15"/>
    </reaction>
</comment>
<dbReference type="Pfam" id="PF02237">
    <property type="entry name" value="BPL_C"/>
    <property type="match status" value="1"/>
</dbReference>
<dbReference type="SUPFAM" id="SSF55681">
    <property type="entry name" value="Class II aaRS and biotin synthetases"/>
    <property type="match status" value="1"/>
</dbReference>
<dbReference type="AlphaFoldDB" id="A0A840Y3S5"/>
<evidence type="ECO:0000259" key="5">
    <source>
        <dbReference type="PROSITE" id="PS51733"/>
    </source>
</evidence>
<proteinExistence type="predicted"/>
<keyword evidence="7" id="KW-1185">Reference proteome</keyword>
<dbReference type="GO" id="GO:0005737">
    <property type="term" value="C:cytoplasm"/>
    <property type="evidence" value="ECO:0007669"/>
    <property type="project" value="TreeGrafter"/>
</dbReference>
<reference evidence="6 7" key="1">
    <citation type="submission" date="2020-08" db="EMBL/GenBank/DDBJ databases">
        <title>Genomic Encyclopedia of Type Strains, Phase IV (KMG-IV): sequencing the most valuable type-strain genomes for metagenomic binning, comparative biology and taxonomic classification.</title>
        <authorList>
            <person name="Goeker M."/>
        </authorList>
    </citation>
    <scope>NUCLEOTIDE SEQUENCE [LARGE SCALE GENOMIC DNA]</scope>
    <source>
        <strain evidence="6 7">DSM 25622</strain>
    </source>
</reference>
<evidence type="ECO:0000256" key="1">
    <source>
        <dbReference type="ARBA" id="ARBA00022598"/>
    </source>
</evidence>
<keyword evidence="1 6" id="KW-0436">Ligase</keyword>
<name>A0A840Y3S5_9PROT</name>
<dbReference type="EC" id="6.3.4.15" evidence="3"/>
<comment type="caution">
    <text evidence="6">The sequence shown here is derived from an EMBL/GenBank/DDBJ whole genome shotgun (WGS) entry which is preliminary data.</text>
</comment>
<dbReference type="GO" id="GO:0004077">
    <property type="term" value="F:biotin--[biotin carboxyl-carrier protein] ligase activity"/>
    <property type="evidence" value="ECO:0007669"/>
    <property type="project" value="UniProtKB-EC"/>
</dbReference>
<sequence length="241" mass="24997">MIPFPAGWRVLVHDQLPSTADFLRARAEEGEGDRFAVLARKQTAGRGTKGRSWASPIGNLYLSVLLRPASQAREVPGWGLLAAVALHAALAPYAGPGLTLKWPNDLLLNGAKCAGILSEASLAPSGALEWLALGFGVNLAHAPALPDRATAALPAPAPSPEAAAAALMASLDHWRAIREREGFEPVLRAWMERGHAPGAPLSVSGPCGPLTGTFAGLDPWGGLRLSTATGMETVTAGEVCP</sequence>
<dbReference type="Pfam" id="PF03099">
    <property type="entry name" value="BPL_LplA_LipB"/>
    <property type="match status" value="1"/>
</dbReference>
<organism evidence="6 7">
    <name type="scientific">Muricoccus pecuniae</name>
    <dbReference type="NCBI Taxonomy" id="693023"/>
    <lineage>
        <taxon>Bacteria</taxon>
        <taxon>Pseudomonadati</taxon>
        <taxon>Pseudomonadota</taxon>
        <taxon>Alphaproteobacteria</taxon>
        <taxon>Acetobacterales</taxon>
        <taxon>Roseomonadaceae</taxon>
        <taxon>Muricoccus</taxon>
    </lineage>
</organism>
<dbReference type="NCBIfam" id="TIGR00121">
    <property type="entry name" value="birA_ligase"/>
    <property type="match status" value="1"/>
</dbReference>
<feature type="domain" description="BPL/LPL catalytic" evidence="5">
    <location>
        <begin position="2"/>
        <end position="179"/>
    </location>
</feature>
<dbReference type="InterPro" id="IPR045864">
    <property type="entry name" value="aa-tRNA-synth_II/BPL/LPL"/>
</dbReference>
<evidence type="ECO:0000313" key="7">
    <source>
        <dbReference type="Proteomes" id="UP000580654"/>
    </source>
</evidence>
<evidence type="ECO:0000256" key="2">
    <source>
        <dbReference type="ARBA" id="ARBA00023267"/>
    </source>
</evidence>
<evidence type="ECO:0000313" key="6">
    <source>
        <dbReference type="EMBL" id="MBB5693429.1"/>
    </source>
</evidence>